<dbReference type="Pfam" id="PF00097">
    <property type="entry name" value="zf-C3HC4"/>
    <property type="match status" value="1"/>
</dbReference>
<dbReference type="InterPro" id="IPR002589">
    <property type="entry name" value="Macro_dom"/>
</dbReference>
<keyword evidence="5" id="KW-1185">Reference proteome</keyword>
<reference evidence="4" key="1">
    <citation type="submission" date="2020-04" db="EMBL/GenBank/DDBJ databases">
        <authorList>
            <person name="Alioto T."/>
            <person name="Alioto T."/>
            <person name="Gomez Garrido J."/>
        </authorList>
    </citation>
    <scope>NUCLEOTIDE SEQUENCE</scope>
    <source>
        <strain evidence="4">A484AB</strain>
    </source>
</reference>
<dbReference type="AlphaFoldDB" id="A0A6S7FN63"/>
<evidence type="ECO:0000313" key="4">
    <source>
        <dbReference type="EMBL" id="CAB3980998.1"/>
    </source>
</evidence>
<keyword evidence="1" id="KW-0479">Metal-binding</keyword>
<protein>
    <submittedName>
        <fullName evidence="4">Macro domain-containing</fullName>
    </submittedName>
</protein>
<dbReference type="SMART" id="SM00506">
    <property type="entry name" value="A1pp"/>
    <property type="match status" value="1"/>
</dbReference>
<dbReference type="SUPFAM" id="SSF52949">
    <property type="entry name" value="Macro domain-like"/>
    <property type="match status" value="1"/>
</dbReference>
<keyword evidence="2" id="KW-0863">Zinc-finger</keyword>
<dbReference type="PROSITE" id="PS51154">
    <property type="entry name" value="MACRO"/>
    <property type="match status" value="1"/>
</dbReference>
<keyword evidence="3" id="KW-0862">Zinc</keyword>
<dbReference type="InterPro" id="IPR000315">
    <property type="entry name" value="Znf_B-box"/>
</dbReference>
<dbReference type="CDD" id="cd02907">
    <property type="entry name" value="Macro_Af1521_BAL-like"/>
    <property type="match status" value="1"/>
</dbReference>
<dbReference type="Pfam" id="PF01661">
    <property type="entry name" value="Macro"/>
    <property type="match status" value="1"/>
</dbReference>
<dbReference type="InterPro" id="IPR047153">
    <property type="entry name" value="TRIM45/56/19-like"/>
</dbReference>
<dbReference type="SMART" id="SM00184">
    <property type="entry name" value="RING"/>
    <property type="match status" value="1"/>
</dbReference>
<dbReference type="Pfam" id="PF00643">
    <property type="entry name" value="zf-B_box"/>
    <property type="match status" value="1"/>
</dbReference>
<dbReference type="InterPro" id="IPR017907">
    <property type="entry name" value="Znf_RING_CS"/>
</dbReference>
<accession>A0A6S7FN63</accession>
<organism evidence="4 5">
    <name type="scientific">Paramuricea clavata</name>
    <name type="common">Red gorgonian</name>
    <name type="synonym">Violescent sea-whip</name>
    <dbReference type="NCBI Taxonomy" id="317549"/>
    <lineage>
        <taxon>Eukaryota</taxon>
        <taxon>Metazoa</taxon>
        <taxon>Cnidaria</taxon>
        <taxon>Anthozoa</taxon>
        <taxon>Octocorallia</taxon>
        <taxon>Malacalcyonacea</taxon>
        <taxon>Plexauridae</taxon>
        <taxon>Paramuricea</taxon>
    </lineage>
</organism>
<dbReference type="EMBL" id="CACRXK020000343">
    <property type="protein sequence ID" value="CAB3980998.1"/>
    <property type="molecule type" value="Genomic_DNA"/>
</dbReference>
<evidence type="ECO:0000256" key="3">
    <source>
        <dbReference type="ARBA" id="ARBA00022833"/>
    </source>
</evidence>
<sequence>MARALETDPINQLEENLQCTVCLEVLTEPRTLPCCHSFCKVCLERIVQTCRDKAPRGRPIREFPCPNCRATFILDPDKHVADMPRNHFICNMVKVAAVLDRGTGVPCSHNCRQSYSVARCVTCEKFLCRECLAGHNNYRANNGHSVLTMEELSKPENRKKINNKMYCNEHSGMILKVYCETCDQLICRDCMDFKHVKQGHSCVLVKDVVNNYKELLASNNKAMEDALTAGNAFLQRLTLTTEQLDRDAENIRIQIEQKNDIVLKTVAGMLEQKTKTLLKKVDEIRKTERANLDRQAEETKLYVENIKTSVQLSKKLADQGTEEEIISSQKMMLDNANYLLTKREEYFDAPIPVAKLSYTSSTGKEPISEEILQGLTNSLGEMSGGNEDKDGVKIVHSKIVKKASSSKGAAGEKVLIEKLSCVLIQNVKVSVYQGDITKETVDVIVNAANEGLEHSGGLAGALVKAGGKSIQDESDAIMRKRQHALNAGDVVATKAGNLRCSFIIHVVGPRWANYCQKDKAKKVLLNAVLNCLTSACQNDAASISIPAISSGIFGVPVPICAEILFSAATNFAENAPKSNPLKDIRFVNIDKYTSQVFAQEMEKRFGY</sequence>
<dbReference type="SMART" id="SM00336">
    <property type="entry name" value="BBOX"/>
    <property type="match status" value="2"/>
</dbReference>
<dbReference type="PANTHER" id="PTHR25462:SF296">
    <property type="entry name" value="MEIOTIC P26, ISOFORM F"/>
    <property type="match status" value="1"/>
</dbReference>
<comment type="caution">
    <text evidence="4">The sequence shown here is derived from an EMBL/GenBank/DDBJ whole genome shotgun (WGS) entry which is preliminary data.</text>
</comment>
<dbReference type="Gene3D" id="3.30.160.60">
    <property type="entry name" value="Classic Zinc Finger"/>
    <property type="match status" value="1"/>
</dbReference>
<dbReference type="SUPFAM" id="SSF57845">
    <property type="entry name" value="B-box zinc-binding domain"/>
    <property type="match status" value="1"/>
</dbReference>
<dbReference type="SUPFAM" id="SSF57850">
    <property type="entry name" value="RING/U-box"/>
    <property type="match status" value="1"/>
</dbReference>
<dbReference type="Proteomes" id="UP001152795">
    <property type="component" value="Unassembled WGS sequence"/>
</dbReference>
<name>A0A6S7FN63_PARCT</name>
<dbReference type="GO" id="GO:0008270">
    <property type="term" value="F:zinc ion binding"/>
    <property type="evidence" value="ECO:0007669"/>
    <property type="project" value="UniProtKB-KW"/>
</dbReference>
<dbReference type="PANTHER" id="PTHR25462">
    <property type="entry name" value="BONUS, ISOFORM C-RELATED"/>
    <property type="match status" value="1"/>
</dbReference>
<dbReference type="OrthoDB" id="6105938at2759"/>
<dbReference type="Gene3D" id="3.40.220.10">
    <property type="entry name" value="Leucine Aminopeptidase, subunit E, domain 1"/>
    <property type="match status" value="1"/>
</dbReference>
<dbReference type="PROSITE" id="PS50089">
    <property type="entry name" value="ZF_RING_2"/>
    <property type="match status" value="1"/>
</dbReference>
<dbReference type="PROSITE" id="PS00518">
    <property type="entry name" value="ZF_RING_1"/>
    <property type="match status" value="1"/>
</dbReference>
<gene>
    <name evidence="4" type="ORF">PACLA_8A085610</name>
</gene>
<dbReference type="Gene3D" id="3.30.40.10">
    <property type="entry name" value="Zinc/RING finger domain, C3HC4 (zinc finger)"/>
    <property type="match status" value="1"/>
</dbReference>
<dbReference type="PROSITE" id="PS50119">
    <property type="entry name" value="ZF_BBOX"/>
    <property type="match status" value="1"/>
</dbReference>
<evidence type="ECO:0000256" key="2">
    <source>
        <dbReference type="ARBA" id="ARBA00022771"/>
    </source>
</evidence>
<proteinExistence type="predicted"/>
<dbReference type="InterPro" id="IPR018957">
    <property type="entry name" value="Znf_C3HC4_RING-type"/>
</dbReference>
<evidence type="ECO:0000313" key="5">
    <source>
        <dbReference type="Proteomes" id="UP001152795"/>
    </source>
</evidence>
<dbReference type="InterPro" id="IPR043472">
    <property type="entry name" value="Macro_dom-like"/>
</dbReference>
<dbReference type="CDD" id="cd19757">
    <property type="entry name" value="Bbox1"/>
    <property type="match status" value="1"/>
</dbReference>
<dbReference type="InterPro" id="IPR013083">
    <property type="entry name" value="Znf_RING/FYVE/PHD"/>
</dbReference>
<dbReference type="InterPro" id="IPR001841">
    <property type="entry name" value="Znf_RING"/>
</dbReference>
<evidence type="ECO:0000256" key="1">
    <source>
        <dbReference type="ARBA" id="ARBA00022723"/>
    </source>
</evidence>